<evidence type="ECO:0000313" key="3">
    <source>
        <dbReference type="Proteomes" id="UP000469523"/>
    </source>
</evidence>
<dbReference type="PANTHER" id="PTHR43415">
    <property type="entry name" value="SPERMIDINE N(1)-ACETYLTRANSFERASE"/>
    <property type="match status" value="1"/>
</dbReference>
<keyword evidence="2" id="KW-0808">Transferase</keyword>
<dbReference type="InterPro" id="IPR000182">
    <property type="entry name" value="GNAT_dom"/>
</dbReference>
<comment type="caution">
    <text evidence="2">The sequence shown here is derived from an EMBL/GenBank/DDBJ whole genome shotgun (WGS) entry which is preliminary data.</text>
</comment>
<keyword evidence="3" id="KW-1185">Reference proteome</keyword>
<evidence type="ECO:0000313" key="2">
    <source>
        <dbReference type="EMBL" id="MSU00246.1"/>
    </source>
</evidence>
<dbReference type="AlphaFoldDB" id="A0A6N7XER1"/>
<organism evidence="2 3">
    <name type="scientific">Tissierella pigra</name>
    <dbReference type="NCBI Taxonomy" id="2607614"/>
    <lineage>
        <taxon>Bacteria</taxon>
        <taxon>Bacillati</taxon>
        <taxon>Bacillota</taxon>
        <taxon>Tissierellia</taxon>
        <taxon>Tissierellales</taxon>
        <taxon>Tissierellaceae</taxon>
        <taxon>Tissierella</taxon>
    </lineage>
</organism>
<proteinExistence type="predicted"/>
<dbReference type="GO" id="GO:0016747">
    <property type="term" value="F:acyltransferase activity, transferring groups other than amino-acyl groups"/>
    <property type="evidence" value="ECO:0007669"/>
    <property type="project" value="InterPro"/>
</dbReference>
<name>A0A6N7XER1_9FIRM</name>
<dbReference type="Proteomes" id="UP000469523">
    <property type="component" value="Unassembled WGS sequence"/>
</dbReference>
<gene>
    <name evidence="2" type="ORF">FYJ83_02030</name>
</gene>
<sequence length="181" mass="21586">MYRYKDLIIRKFKFEDIPNKIKWINDSKNNTYLHYDLPLEYDKTCAWFEKNKDRQDRFDAVIEYNGIPVGLIGLLSIDYKNKKAEDYIVIGEHQYKGKGIATRAGHLNQLYAFEDLQLNKVYAYTEVENEKAMKLDLRRGFEVEGCLKQDLYMNGRYIDRYCLGVYKDKYVIPEGVFREDV</sequence>
<dbReference type="SUPFAM" id="SSF55729">
    <property type="entry name" value="Acyl-CoA N-acyltransferases (Nat)"/>
    <property type="match status" value="1"/>
</dbReference>
<dbReference type="RefSeq" id="WP_154438586.1">
    <property type="nucleotide sequence ID" value="NZ_VUNQ01000002.1"/>
</dbReference>
<dbReference type="Gene3D" id="3.40.630.30">
    <property type="match status" value="1"/>
</dbReference>
<dbReference type="Pfam" id="PF13302">
    <property type="entry name" value="Acetyltransf_3"/>
    <property type="match status" value="1"/>
</dbReference>
<reference evidence="2 3" key="1">
    <citation type="submission" date="2019-09" db="EMBL/GenBank/DDBJ databases">
        <title>In-depth cultivation of the pig gut microbiome towards novel bacterial diversity and tailored functional studies.</title>
        <authorList>
            <person name="Wylensek D."/>
            <person name="Hitch T.C.A."/>
            <person name="Clavel T."/>
        </authorList>
    </citation>
    <scope>NUCLEOTIDE SEQUENCE [LARGE SCALE GENOMIC DNA]</scope>
    <source>
        <strain evidence="2 3">WCA3-693-APC-4?</strain>
    </source>
</reference>
<evidence type="ECO:0000259" key="1">
    <source>
        <dbReference type="PROSITE" id="PS51186"/>
    </source>
</evidence>
<dbReference type="InterPro" id="IPR016181">
    <property type="entry name" value="Acyl_CoA_acyltransferase"/>
</dbReference>
<dbReference type="PANTHER" id="PTHR43415:SF3">
    <property type="entry name" value="GNAT-FAMILY ACETYLTRANSFERASE"/>
    <property type="match status" value="1"/>
</dbReference>
<protein>
    <submittedName>
        <fullName evidence="2">GNAT family N-acetyltransferase</fullName>
    </submittedName>
</protein>
<dbReference type="PROSITE" id="PS51186">
    <property type="entry name" value="GNAT"/>
    <property type="match status" value="1"/>
</dbReference>
<dbReference type="EMBL" id="VUNQ01000002">
    <property type="protein sequence ID" value="MSU00246.1"/>
    <property type="molecule type" value="Genomic_DNA"/>
</dbReference>
<accession>A0A6N7XER1</accession>
<feature type="domain" description="N-acetyltransferase" evidence="1">
    <location>
        <begin position="7"/>
        <end position="172"/>
    </location>
</feature>